<accession>A0A7J9AUQ6</accession>
<comment type="caution">
    <text evidence="1">The sequence shown here is derived from an EMBL/GenBank/DDBJ whole genome shotgun (WGS) entry which is preliminary data.</text>
</comment>
<gene>
    <name evidence="1" type="ORF">Golax_000771</name>
</gene>
<dbReference type="AlphaFoldDB" id="A0A7J9AUQ6"/>
<evidence type="ECO:0000313" key="2">
    <source>
        <dbReference type="Proteomes" id="UP000593574"/>
    </source>
</evidence>
<evidence type="ECO:0000313" key="1">
    <source>
        <dbReference type="EMBL" id="MBA0727817.1"/>
    </source>
</evidence>
<name>A0A7J9AUQ6_9ROSI</name>
<keyword evidence="2" id="KW-1185">Reference proteome</keyword>
<protein>
    <submittedName>
        <fullName evidence="1">Uncharacterized protein</fullName>
    </submittedName>
</protein>
<proteinExistence type="predicted"/>
<dbReference type="Proteomes" id="UP000593574">
    <property type="component" value="Unassembled WGS sequence"/>
</dbReference>
<feature type="non-terminal residue" evidence="1">
    <location>
        <position position="1"/>
    </location>
</feature>
<reference evidence="1 2" key="1">
    <citation type="journal article" date="2019" name="Genome Biol. Evol.">
        <title>Insights into the evolution of the New World diploid cottons (Gossypium, subgenus Houzingenia) based on genome sequencing.</title>
        <authorList>
            <person name="Grover C.E."/>
            <person name="Arick M.A. 2nd"/>
            <person name="Thrash A."/>
            <person name="Conover J.L."/>
            <person name="Sanders W.S."/>
            <person name="Peterson D.G."/>
            <person name="Frelichowski J.E."/>
            <person name="Scheffler J.A."/>
            <person name="Scheffler B.E."/>
            <person name="Wendel J.F."/>
        </authorList>
    </citation>
    <scope>NUCLEOTIDE SEQUENCE [LARGE SCALE GENOMIC DNA]</scope>
    <source>
        <strain evidence="1">4</strain>
        <tissue evidence="1">Leaf</tissue>
    </source>
</reference>
<dbReference type="EMBL" id="JABEZV010000013">
    <property type="protein sequence ID" value="MBA0727817.1"/>
    <property type="molecule type" value="Genomic_DNA"/>
</dbReference>
<organism evidence="1 2">
    <name type="scientific">Gossypium laxum</name>
    <dbReference type="NCBI Taxonomy" id="34288"/>
    <lineage>
        <taxon>Eukaryota</taxon>
        <taxon>Viridiplantae</taxon>
        <taxon>Streptophyta</taxon>
        <taxon>Embryophyta</taxon>
        <taxon>Tracheophyta</taxon>
        <taxon>Spermatophyta</taxon>
        <taxon>Magnoliopsida</taxon>
        <taxon>eudicotyledons</taxon>
        <taxon>Gunneridae</taxon>
        <taxon>Pentapetalae</taxon>
        <taxon>rosids</taxon>
        <taxon>malvids</taxon>
        <taxon>Malvales</taxon>
        <taxon>Malvaceae</taxon>
        <taxon>Malvoideae</taxon>
        <taxon>Gossypium</taxon>
    </lineage>
</organism>
<sequence length="131" mass="14607">QPTQEIIKRVNAYIEELGTLKDRSSESRKGDSCINIIQKTHIPTVFAMEALACLQAIRSGLDLGLQEMQNLTSGLKRGRNTYLIGEVSKFEAKFVEEDRVVGFSKKMEDREKLRANENSGIIAGCFLAALD</sequence>